<evidence type="ECO:0000313" key="1">
    <source>
        <dbReference type="EMBL" id="TQV77109.1"/>
    </source>
</evidence>
<gene>
    <name evidence="1" type="ORF">FLL45_03930</name>
</gene>
<reference evidence="1 2" key="1">
    <citation type="submission" date="2019-06" db="EMBL/GenBank/DDBJ databases">
        <title>Draft genome of Aliikangiella marina GYP-15.</title>
        <authorList>
            <person name="Wang G."/>
        </authorList>
    </citation>
    <scope>NUCLEOTIDE SEQUENCE [LARGE SCALE GENOMIC DNA]</scope>
    <source>
        <strain evidence="1 2">GYP-15</strain>
    </source>
</reference>
<dbReference type="SUPFAM" id="SSF54913">
    <property type="entry name" value="GlnB-like"/>
    <property type="match status" value="1"/>
</dbReference>
<sequence length="104" mass="11563">MKHKATLISVMTEKVFEEEVIEVLLQEGAKGYTIFEGGGNGPFHMHQSGHISVADEFRIVKIEVIVLDSEVADGIATRLMEECLTDRPGIVSLSEVDIFRAQKF</sequence>
<dbReference type="Proteomes" id="UP000317839">
    <property type="component" value="Unassembled WGS sequence"/>
</dbReference>
<dbReference type="EMBL" id="VIKR01000001">
    <property type="protein sequence ID" value="TQV77109.1"/>
    <property type="molecule type" value="Genomic_DNA"/>
</dbReference>
<dbReference type="Gene3D" id="3.30.70.120">
    <property type="match status" value="1"/>
</dbReference>
<proteinExistence type="predicted"/>
<dbReference type="GO" id="GO:0030234">
    <property type="term" value="F:enzyme regulator activity"/>
    <property type="evidence" value="ECO:0007669"/>
    <property type="project" value="InterPro"/>
</dbReference>
<name>A0A545TIQ7_9GAMM</name>
<evidence type="ECO:0008006" key="3">
    <source>
        <dbReference type="Google" id="ProtNLM"/>
    </source>
</evidence>
<dbReference type="AlphaFoldDB" id="A0A545TIQ7"/>
<dbReference type="InterPro" id="IPR011322">
    <property type="entry name" value="N-reg_PII-like_a/b"/>
</dbReference>
<dbReference type="Pfam" id="PF00543">
    <property type="entry name" value="P-II"/>
    <property type="match status" value="1"/>
</dbReference>
<dbReference type="RefSeq" id="WP_142888469.1">
    <property type="nucleotide sequence ID" value="NZ_VIKR01000001.1"/>
</dbReference>
<dbReference type="OrthoDB" id="6388526at2"/>
<comment type="caution">
    <text evidence="1">The sequence shown here is derived from an EMBL/GenBank/DDBJ whole genome shotgun (WGS) entry which is preliminary data.</text>
</comment>
<organism evidence="1 2">
    <name type="scientific">Aliikangiella marina</name>
    <dbReference type="NCBI Taxonomy" id="1712262"/>
    <lineage>
        <taxon>Bacteria</taxon>
        <taxon>Pseudomonadati</taxon>
        <taxon>Pseudomonadota</taxon>
        <taxon>Gammaproteobacteria</taxon>
        <taxon>Oceanospirillales</taxon>
        <taxon>Pleioneaceae</taxon>
        <taxon>Aliikangiella</taxon>
    </lineage>
</organism>
<protein>
    <recommendedName>
        <fullName evidence="3">P-II family nitrogen regulator</fullName>
    </recommendedName>
</protein>
<accession>A0A545TIQ7</accession>
<dbReference type="GO" id="GO:0006808">
    <property type="term" value="P:regulation of nitrogen utilization"/>
    <property type="evidence" value="ECO:0007669"/>
    <property type="project" value="InterPro"/>
</dbReference>
<dbReference type="InterPro" id="IPR002187">
    <property type="entry name" value="N-reg_PII"/>
</dbReference>
<evidence type="ECO:0000313" key="2">
    <source>
        <dbReference type="Proteomes" id="UP000317839"/>
    </source>
</evidence>
<dbReference type="InterPro" id="IPR015867">
    <property type="entry name" value="N-reg_PII/ATP_PRibTrfase_C"/>
</dbReference>
<keyword evidence="2" id="KW-1185">Reference proteome</keyword>